<evidence type="ECO:0000313" key="3">
    <source>
        <dbReference type="EMBL" id="KFD57204.1"/>
    </source>
</evidence>
<accession>A0A085MJ08</accession>
<keyword evidence="4" id="KW-1185">Reference proteome</keyword>
<protein>
    <submittedName>
        <fullName evidence="3">Uncharacterized protein</fullName>
    </submittedName>
</protein>
<feature type="non-terminal residue" evidence="3">
    <location>
        <position position="88"/>
    </location>
</feature>
<feature type="signal peptide" evidence="2">
    <location>
        <begin position="1"/>
        <end position="20"/>
    </location>
</feature>
<organism evidence="3 4">
    <name type="scientific">Trichuris suis</name>
    <name type="common">pig whipworm</name>
    <dbReference type="NCBI Taxonomy" id="68888"/>
    <lineage>
        <taxon>Eukaryota</taxon>
        <taxon>Metazoa</taxon>
        <taxon>Ecdysozoa</taxon>
        <taxon>Nematoda</taxon>
        <taxon>Enoplea</taxon>
        <taxon>Dorylaimia</taxon>
        <taxon>Trichinellida</taxon>
        <taxon>Trichuridae</taxon>
        <taxon>Trichuris</taxon>
    </lineage>
</organism>
<feature type="compositionally biased region" description="Basic residues" evidence="1">
    <location>
        <begin position="44"/>
        <end position="88"/>
    </location>
</feature>
<keyword evidence="2" id="KW-0732">Signal</keyword>
<evidence type="ECO:0000256" key="1">
    <source>
        <dbReference type="SAM" id="MobiDB-lite"/>
    </source>
</evidence>
<name>A0A085MJ08_9BILA</name>
<dbReference type="AlphaFoldDB" id="A0A085MJ08"/>
<dbReference type="Proteomes" id="UP000030764">
    <property type="component" value="Unassembled WGS sequence"/>
</dbReference>
<gene>
    <name evidence="3" type="ORF">M513_02089</name>
</gene>
<feature type="region of interest" description="Disordered" evidence="1">
    <location>
        <begin position="22"/>
        <end position="88"/>
    </location>
</feature>
<reference evidence="3 4" key="1">
    <citation type="journal article" date="2014" name="Nat. Genet.">
        <title>Genome and transcriptome of the porcine whipworm Trichuris suis.</title>
        <authorList>
            <person name="Jex A.R."/>
            <person name="Nejsum P."/>
            <person name="Schwarz E.M."/>
            <person name="Hu L."/>
            <person name="Young N.D."/>
            <person name="Hall R.S."/>
            <person name="Korhonen P.K."/>
            <person name="Liao S."/>
            <person name="Thamsborg S."/>
            <person name="Xia J."/>
            <person name="Xu P."/>
            <person name="Wang S."/>
            <person name="Scheerlinck J.P."/>
            <person name="Hofmann A."/>
            <person name="Sternberg P.W."/>
            <person name="Wang J."/>
            <person name="Gasser R.B."/>
        </authorList>
    </citation>
    <scope>NUCLEOTIDE SEQUENCE [LARGE SCALE GENOMIC DNA]</scope>
    <source>
        <strain evidence="3">DCEP-RM93M</strain>
    </source>
</reference>
<evidence type="ECO:0000313" key="4">
    <source>
        <dbReference type="Proteomes" id="UP000030764"/>
    </source>
</evidence>
<feature type="chain" id="PRO_5001795265" evidence="2">
    <location>
        <begin position="21"/>
        <end position="88"/>
    </location>
</feature>
<sequence length="88" mass="10565">MLRLGLVVLFAIVFMEVVKSQGDQMGDMMAQDGSVSEARPGRVNSRRPVRPRRPLQERRKNRNKLPRRERPTRRPKNRELRRKIRRNY</sequence>
<evidence type="ECO:0000256" key="2">
    <source>
        <dbReference type="SAM" id="SignalP"/>
    </source>
</evidence>
<proteinExistence type="predicted"/>
<dbReference type="EMBL" id="KL363190">
    <property type="protein sequence ID" value="KFD57204.1"/>
    <property type="molecule type" value="Genomic_DNA"/>
</dbReference>